<protein>
    <submittedName>
        <fullName evidence="1">Uncharacterized protein</fullName>
    </submittedName>
</protein>
<keyword evidence="2" id="KW-1185">Reference proteome</keyword>
<organism evidence="1 2">
    <name type="scientific">Ladona fulva</name>
    <name type="common">Scarce chaser dragonfly</name>
    <name type="synonym">Libellula fulva</name>
    <dbReference type="NCBI Taxonomy" id="123851"/>
    <lineage>
        <taxon>Eukaryota</taxon>
        <taxon>Metazoa</taxon>
        <taxon>Ecdysozoa</taxon>
        <taxon>Arthropoda</taxon>
        <taxon>Hexapoda</taxon>
        <taxon>Insecta</taxon>
        <taxon>Pterygota</taxon>
        <taxon>Palaeoptera</taxon>
        <taxon>Odonata</taxon>
        <taxon>Epiprocta</taxon>
        <taxon>Anisoptera</taxon>
        <taxon>Libelluloidea</taxon>
        <taxon>Libellulidae</taxon>
        <taxon>Ladona</taxon>
    </lineage>
</organism>
<accession>A0A8K0KHZ8</accession>
<name>A0A8K0KHZ8_LADFU</name>
<dbReference type="EMBL" id="KZ308837">
    <property type="protein sequence ID" value="KAG8234683.1"/>
    <property type="molecule type" value="Genomic_DNA"/>
</dbReference>
<reference evidence="1" key="1">
    <citation type="submission" date="2013-04" db="EMBL/GenBank/DDBJ databases">
        <authorList>
            <person name="Qu J."/>
            <person name="Murali S.C."/>
            <person name="Bandaranaike D."/>
            <person name="Bellair M."/>
            <person name="Blankenburg K."/>
            <person name="Chao H."/>
            <person name="Dinh H."/>
            <person name="Doddapaneni H."/>
            <person name="Downs B."/>
            <person name="Dugan-Rocha S."/>
            <person name="Elkadiri S."/>
            <person name="Gnanaolivu R.D."/>
            <person name="Hernandez B."/>
            <person name="Javaid M."/>
            <person name="Jayaseelan J.C."/>
            <person name="Lee S."/>
            <person name="Li M."/>
            <person name="Ming W."/>
            <person name="Munidasa M."/>
            <person name="Muniz J."/>
            <person name="Nguyen L."/>
            <person name="Ongeri F."/>
            <person name="Osuji N."/>
            <person name="Pu L.-L."/>
            <person name="Puazo M."/>
            <person name="Qu C."/>
            <person name="Quiroz J."/>
            <person name="Raj R."/>
            <person name="Weissenberger G."/>
            <person name="Xin Y."/>
            <person name="Zou X."/>
            <person name="Han Y."/>
            <person name="Richards S."/>
            <person name="Worley K."/>
            <person name="Muzny D."/>
            <person name="Gibbs R."/>
        </authorList>
    </citation>
    <scope>NUCLEOTIDE SEQUENCE</scope>
    <source>
        <strain evidence="1">Sampled in the wild</strain>
    </source>
</reference>
<evidence type="ECO:0000313" key="1">
    <source>
        <dbReference type="EMBL" id="KAG8234683.1"/>
    </source>
</evidence>
<dbReference type="AlphaFoldDB" id="A0A8K0KHZ8"/>
<comment type="caution">
    <text evidence="1">The sequence shown here is derived from an EMBL/GenBank/DDBJ whole genome shotgun (WGS) entry which is preliminary data.</text>
</comment>
<sequence>MGHSRGVVQKVVMLLPRVELLLLMIQSLTCLPSLEMLPMNQAKQEAALIKIIWTRTKPQLP</sequence>
<evidence type="ECO:0000313" key="2">
    <source>
        <dbReference type="Proteomes" id="UP000792457"/>
    </source>
</evidence>
<dbReference type="Proteomes" id="UP000792457">
    <property type="component" value="Unassembled WGS sequence"/>
</dbReference>
<proteinExistence type="predicted"/>
<gene>
    <name evidence="1" type="ORF">J437_LFUL015162</name>
</gene>
<reference evidence="1" key="2">
    <citation type="submission" date="2017-10" db="EMBL/GenBank/DDBJ databases">
        <title>Ladona fulva Genome sequencing and assembly.</title>
        <authorList>
            <person name="Murali S."/>
            <person name="Richards S."/>
            <person name="Bandaranaike D."/>
            <person name="Bellair M."/>
            <person name="Blankenburg K."/>
            <person name="Chao H."/>
            <person name="Dinh H."/>
            <person name="Doddapaneni H."/>
            <person name="Dugan-Rocha S."/>
            <person name="Elkadiri S."/>
            <person name="Gnanaolivu R."/>
            <person name="Hernandez B."/>
            <person name="Skinner E."/>
            <person name="Javaid M."/>
            <person name="Lee S."/>
            <person name="Li M."/>
            <person name="Ming W."/>
            <person name="Munidasa M."/>
            <person name="Muniz J."/>
            <person name="Nguyen L."/>
            <person name="Hughes D."/>
            <person name="Osuji N."/>
            <person name="Pu L.-L."/>
            <person name="Puazo M."/>
            <person name="Qu C."/>
            <person name="Quiroz J."/>
            <person name="Raj R."/>
            <person name="Weissenberger G."/>
            <person name="Xin Y."/>
            <person name="Zou X."/>
            <person name="Han Y."/>
            <person name="Worley K."/>
            <person name="Muzny D."/>
            <person name="Gibbs R."/>
        </authorList>
    </citation>
    <scope>NUCLEOTIDE SEQUENCE</scope>
    <source>
        <strain evidence="1">Sampled in the wild</strain>
    </source>
</reference>